<evidence type="ECO:0000256" key="1">
    <source>
        <dbReference type="SAM" id="SignalP"/>
    </source>
</evidence>
<feature type="chain" id="PRO_5017270995" description="Transmembrane protein" evidence="1">
    <location>
        <begin position="18"/>
        <end position="63"/>
    </location>
</feature>
<dbReference type="Proteomes" id="UP000265566">
    <property type="component" value="Chromosome 5"/>
</dbReference>
<feature type="signal peptide" evidence="1">
    <location>
        <begin position="1"/>
        <end position="17"/>
    </location>
</feature>
<comment type="caution">
    <text evidence="2">The sequence shown here is derived from an EMBL/GenBank/DDBJ whole genome shotgun (WGS) entry which is preliminary data.</text>
</comment>
<sequence length="63" mass="7149">MIEILIVYLLLAFIVDNLNLTTVDKIPSDLEAMEASMAHILTLIDDNYKYIDDVLGFCCSRLL</sequence>
<accession>A0A396HYT8</accession>
<name>A0A396HYT8_MEDTR</name>
<dbReference type="EMBL" id="PSQE01000005">
    <property type="protein sequence ID" value="RHN57094.1"/>
    <property type="molecule type" value="Genomic_DNA"/>
</dbReference>
<evidence type="ECO:0008006" key="3">
    <source>
        <dbReference type="Google" id="ProtNLM"/>
    </source>
</evidence>
<organism evidence="2">
    <name type="scientific">Medicago truncatula</name>
    <name type="common">Barrel medic</name>
    <name type="synonym">Medicago tribuloides</name>
    <dbReference type="NCBI Taxonomy" id="3880"/>
    <lineage>
        <taxon>Eukaryota</taxon>
        <taxon>Viridiplantae</taxon>
        <taxon>Streptophyta</taxon>
        <taxon>Embryophyta</taxon>
        <taxon>Tracheophyta</taxon>
        <taxon>Spermatophyta</taxon>
        <taxon>Magnoliopsida</taxon>
        <taxon>eudicotyledons</taxon>
        <taxon>Gunneridae</taxon>
        <taxon>Pentapetalae</taxon>
        <taxon>rosids</taxon>
        <taxon>fabids</taxon>
        <taxon>Fabales</taxon>
        <taxon>Fabaceae</taxon>
        <taxon>Papilionoideae</taxon>
        <taxon>50 kb inversion clade</taxon>
        <taxon>NPAAA clade</taxon>
        <taxon>Hologalegina</taxon>
        <taxon>IRL clade</taxon>
        <taxon>Trifolieae</taxon>
        <taxon>Medicago</taxon>
    </lineage>
</organism>
<protein>
    <recommendedName>
        <fullName evidence="3">Transmembrane protein</fullName>
    </recommendedName>
</protein>
<gene>
    <name evidence="2" type="ORF">MtrunA17_Chr5g0436681</name>
</gene>
<dbReference type="Gramene" id="rna32591">
    <property type="protein sequence ID" value="RHN57094.1"/>
    <property type="gene ID" value="gene32591"/>
</dbReference>
<keyword evidence="1" id="KW-0732">Signal</keyword>
<proteinExistence type="predicted"/>
<dbReference type="AlphaFoldDB" id="A0A396HYT8"/>
<evidence type="ECO:0000313" key="2">
    <source>
        <dbReference type="EMBL" id="RHN57094.1"/>
    </source>
</evidence>
<reference evidence="2" key="1">
    <citation type="journal article" date="2018" name="Nat. Plants">
        <title>Whole-genome landscape of Medicago truncatula symbiotic genes.</title>
        <authorList>
            <person name="Pecrix Y."/>
            <person name="Gamas P."/>
            <person name="Carrere S."/>
        </authorList>
    </citation>
    <scope>NUCLEOTIDE SEQUENCE</scope>
    <source>
        <tissue evidence="2">Leaves</tissue>
    </source>
</reference>